<feature type="compositionally biased region" description="Gly residues" evidence="1">
    <location>
        <begin position="641"/>
        <end position="652"/>
    </location>
</feature>
<accession>A0A9P1BY94</accession>
<feature type="region of interest" description="Disordered" evidence="1">
    <location>
        <begin position="624"/>
        <end position="701"/>
    </location>
</feature>
<keyword evidence="2" id="KW-0472">Membrane</keyword>
<feature type="transmembrane region" description="Helical" evidence="2">
    <location>
        <begin position="319"/>
        <end position="338"/>
    </location>
</feature>
<feature type="compositionally biased region" description="Low complexity" evidence="1">
    <location>
        <begin position="666"/>
        <end position="689"/>
    </location>
</feature>
<dbReference type="OrthoDB" id="423937at2759"/>
<feature type="transmembrane region" description="Helical" evidence="2">
    <location>
        <begin position="381"/>
        <end position="402"/>
    </location>
</feature>
<dbReference type="EMBL" id="CAMXCT020000560">
    <property type="protein sequence ID" value="CAL1133873.1"/>
    <property type="molecule type" value="Genomic_DNA"/>
</dbReference>
<evidence type="ECO:0000313" key="3">
    <source>
        <dbReference type="EMBL" id="CAI3980498.1"/>
    </source>
</evidence>
<gene>
    <name evidence="3" type="ORF">C1SCF055_LOCUS8366</name>
</gene>
<dbReference type="EMBL" id="CAMXCT030000560">
    <property type="protein sequence ID" value="CAL4767810.1"/>
    <property type="molecule type" value="Genomic_DNA"/>
</dbReference>
<comment type="caution">
    <text evidence="3">The sequence shown here is derived from an EMBL/GenBank/DDBJ whole genome shotgun (WGS) entry which is preliminary data.</text>
</comment>
<evidence type="ECO:0000256" key="2">
    <source>
        <dbReference type="SAM" id="Phobius"/>
    </source>
</evidence>
<sequence length="988" mass="108071">MHSVPAAAAAAGTAYTGKWLFDYNRANFQYDVPQRFGRYMTSRGMLNTQVGQYRQDVHGIAELTSSKMDTVQAMMTLTLCVCAALSDAGRIGMHGCAPPQWLCALYSGHIYTSILLCGTALWLGMHGSLRAQVAATSLLTRKVRLPIPSMAQLDAARSFGSAFEQQKLGDQFRVPFMRHPEDAPDLPPASSGESEEDEKKKEGKEGKEGKKSKKKSSKVAAPDPRTEFSSTARDTVPSWIRDEQVVDKDQGFSKVLPTRDEFEPHETPDHFKMLLAAQEEWWQYDVYARVLMLYGSVQFLYAVCYYCIGTTTAELRGFWISWSMPMLFMAAQVLIMRLDIVRTSGNHMLPNAEWIGHLAPYFAVTATTLEYRYLYSPTTVILTWVFVFLAYFGHFVMALRFLDLAWPDWNRQTDMPDEAGKPWWPSTWKVPSAFRNALWLLAPPKKLEPGQHDLLHEAEGLASSGGGVELRRRKGDKKQKGKMKEVGEGLGAEVDPEEASGEAEGAFTGRSPFKAFAEARSPDLPWQLARIAICTVAFGWVYMAICLFVEMSIGQDAVMKPPGEPPWIRDQKMVNIWKPKAWHLSNEKLPGDYRLESSTMAKYEEDEHSVGGYRADDIHSVGVGFSGVQSDDKHSGHGGHSDSGGHSGGSGGSHDSHSADSHAAESHAGGSHAAESHAGGSHAAESHAGGSHEEGGHRRLQGSDGQLLRDLLKAADGIDWLQDSLAQLEAHAAPLYDLAPAPAAPPFMAPTAPKAKKVSWPSLFEPQHLLCRGAELIALTPRGYGAHVSELADEEVEAKAFAIQGLEAFHAIAGGHWEKGLQLITKAGQLLECPGTGPEQGRWHCKSSSMKLPLPEGTQLHAAAITEHAEESSPSRTVALLFENLPQIISLFKEGPSGWTSAGEVHLPEAGTSLSFFGEELLALLSNGSVMRRHVREGSNKWHAAPPAAQLPREHHAACAKDVGGLLRLALRQAAPKVEAWMAELTSE</sequence>
<feature type="compositionally biased region" description="Basic and acidic residues" evidence="1">
    <location>
        <begin position="197"/>
        <end position="209"/>
    </location>
</feature>
<organism evidence="3">
    <name type="scientific">Cladocopium goreaui</name>
    <dbReference type="NCBI Taxonomy" id="2562237"/>
    <lineage>
        <taxon>Eukaryota</taxon>
        <taxon>Sar</taxon>
        <taxon>Alveolata</taxon>
        <taxon>Dinophyceae</taxon>
        <taxon>Suessiales</taxon>
        <taxon>Symbiodiniaceae</taxon>
        <taxon>Cladocopium</taxon>
    </lineage>
</organism>
<dbReference type="EMBL" id="CAMXCT010000560">
    <property type="protein sequence ID" value="CAI3980498.1"/>
    <property type="molecule type" value="Genomic_DNA"/>
</dbReference>
<keyword evidence="2" id="KW-0812">Transmembrane</keyword>
<feature type="region of interest" description="Disordered" evidence="1">
    <location>
        <begin position="465"/>
        <end position="505"/>
    </location>
</feature>
<dbReference type="Proteomes" id="UP001152797">
    <property type="component" value="Unassembled WGS sequence"/>
</dbReference>
<evidence type="ECO:0000313" key="5">
    <source>
        <dbReference type="Proteomes" id="UP001152797"/>
    </source>
</evidence>
<feature type="transmembrane region" description="Helical" evidence="2">
    <location>
        <begin position="528"/>
        <end position="551"/>
    </location>
</feature>
<keyword evidence="5" id="KW-1185">Reference proteome</keyword>
<evidence type="ECO:0000313" key="4">
    <source>
        <dbReference type="EMBL" id="CAL4767810.1"/>
    </source>
</evidence>
<feature type="compositionally biased region" description="Basic and acidic residues" evidence="1">
    <location>
        <begin position="654"/>
        <end position="665"/>
    </location>
</feature>
<evidence type="ECO:0000256" key="1">
    <source>
        <dbReference type="SAM" id="MobiDB-lite"/>
    </source>
</evidence>
<feature type="region of interest" description="Disordered" evidence="1">
    <location>
        <begin position="177"/>
        <end position="233"/>
    </location>
</feature>
<proteinExistence type="predicted"/>
<reference evidence="4 5" key="2">
    <citation type="submission" date="2024-05" db="EMBL/GenBank/DDBJ databases">
        <authorList>
            <person name="Chen Y."/>
            <person name="Shah S."/>
            <person name="Dougan E. K."/>
            <person name="Thang M."/>
            <person name="Chan C."/>
        </authorList>
    </citation>
    <scope>NUCLEOTIDE SEQUENCE [LARGE SCALE GENOMIC DNA]</scope>
</reference>
<keyword evidence="2" id="KW-1133">Transmembrane helix</keyword>
<feature type="compositionally biased region" description="Basic residues" evidence="1">
    <location>
        <begin position="471"/>
        <end position="481"/>
    </location>
</feature>
<reference evidence="3" key="1">
    <citation type="submission" date="2022-10" db="EMBL/GenBank/DDBJ databases">
        <authorList>
            <person name="Chen Y."/>
            <person name="Dougan E. K."/>
            <person name="Chan C."/>
            <person name="Rhodes N."/>
            <person name="Thang M."/>
        </authorList>
    </citation>
    <scope>NUCLEOTIDE SEQUENCE</scope>
</reference>
<feature type="transmembrane region" description="Helical" evidence="2">
    <location>
        <begin position="291"/>
        <end position="313"/>
    </location>
</feature>
<protein>
    <submittedName>
        <fullName evidence="4">EF-hand domain-containing protein</fullName>
    </submittedName>
</protein>
<name>A0A9P1BY94_9DINO</name>
<dbReference type="AlphaFoldDB" id="A0A9P1BY94"/>